<dbReference type="PANTHER" id="PTHR30529:SF1">
    <property type="entry name" value="CYTOCHROME B561 HOMOLOG 2"/>
    <property type="match status" value="1"/>
</dbReference>
<dbReference type="GO" id="GO:0022904">
    <property type="term" value="P:respiratory electron transport chain"/>
    <property type="evidence" value="ECO:0007669"/>
    <property type="project" value="InterPro"/>
</dbReference>
<evidence type="ECO:0000256" key="3">
    <source>
        <dbReference type="ARBA" id="ARBA00022448"/>
    </source>
</evidence>
<dbReference type="InterPro" id="IPR052168">
    <property type="entry name" value="Cytochrome_b561_oxidase"/>
</dbReference>
<keyword evidence="16" id="KW-1185">Reference proteome</keyword>
<dbReference type="Pfam" id="PF01292">
    <property type="entry name" value="Ni_hydr_CYTB"/>
    <property type="match status" value="1"/>
</dbReference>
<feature type="transmembrane region" description="Helical" evidence="13">
    <location>
        <begin position="16"/>
        <end position="34"/>
    </location>
</feature>
<keyword evidence="7" id="KW-0479">Metal-binding</keyword>
<dbReference type="Proteomes" id="UP000070498">
    <property type="component" value="Unassembled WGS sequence"/>
</dbReference>
<evidence type="ECO:0000256" key="2">
    <source>
        <dbReference type="ARBA" id="ARBA00004651"/>
    </source>
</evidence>
<evidence type="ECO:0000313" key="15">
    <source>
        <dbReference type="EMBL" id="KXG87355.1"/>
    </source>
</evidence>
<dbReference type="GO" id="GO:0046872">
    <property type="term" value="F:metal ion binding"/>
    <property type="evidence" value="ECO:0007669"/>
    <property type="project" value="UniProtKB-KW"/>
</dbReference>
<evidence type="ECO:0000256" key="6">
    <source>
        <dbReference type="ARBA" id="ARBA00022692"/>
    </source>
</evidence>
<keyword evidence="4" id="KW-1003">Cell membrane</keyword>
<sequence>MWLDTPKRYGLISRTLHWTMAYLLIWQFVVILTWRLFGDREWVRTVTSLGPGHGTVGLLVIVLVVIRAIWWTVNRNRRPVQSTTIAGHAAIVVHASLYLLMFGIPALALLRAYGSGKGWEPWIPATGVEVSWMMAPADFLHSLLAWGLSVLIAGHVTMALVHRFALNDQTLGRMAGRLGRATTDEEAMTGRTAGRDLKAASQTKADQLRREPLCNACQRPRGLSCGCCFG</sequence>
<evidence type="ECO:0000256" key="12">
    <source>
        <dbReference type="ARBA" id="ARBA00037975"/>
    </source>
</evidence>
<dbReference type="STRING" id="2052828.ATO67_20380"/>
<evidence type="ECO:0000256" key="7">
    <source>
        <dbReference type="ARBA" id="ARBA00022723"/>
    </source>
</evidence>
<keyword evidence="11 13" id="KW-0472">Membrane</keyword>
<protein>
    <recommendedName>
        <fullName evidence="14">Cytochrome b561 bacterial/Ni-hydrogenase domain-containing protein</fullName>
    </recommendedName>
</protein>
<evidence type="ECO:0000256" key="8">
    <source>
        <dbReference type="ARBA" id="ARBA00022982"/>
    </source>
</evidence>
<evidence type="ECO:0000256" key="4">
    <source>
        <dbReference type="ARBA" id="ARBA00022475"/>
    </source>
</evidence>
<evidence type="ECO:0000256" key="11">
    <source>
        <dbReference type="ARBA" id="ARBA00023136"/>
    </source>
</evidence>
<keyword evidence="6 13" id="KW-0812">Transmembrane</keyword>
<dbReference type="GO" id="GO:0005886">
    <property type="term" value="C:plasma membrane"/>
    <property type="evidence" value="ECO:0007669"/>
    <property type="project" value="UniProtKB-SubCell"/>
</dbReference>
<dbReference type="AlphaFoldDB" id="A0A135P7F2"/>
<keyword evidence="9 13" id="KW-1133">Transmembrane helix</keyword>
<comment type="subcellular location">
    <subcellularLocation>
        <location evidence="2">Cell membrane</location>
        <topology evidence="2">Multi-pass membrane protein</topology>
    </subcellularLocation>
</comment>
<evidence type="ECO:0000256" key="10">
    <source>
        <dbReference type="ARBA" id="ARBA00023004"/>
    </source>
</evidence>
<feature type="domain" description="Cytochrome b561 bacterial/Ni-hydrogenase" evidence="14">
    <location>
        <begin position="8"/>
        <end position="175"/>
    </location>
</feature>
<organism evidence="15 16">
    <name type="scientific">Agrobacterium bohemicum</name>
    <dbReference type="NCBI Taxonomy" id="2052828"/>
    <lineage>
        <taxon>Bacteria</taxon>
        <taxon>Pseudomonadati</taxon>
        <taxon>Pseudomonadota</taxon>
        <taxon>Alphaproteobacteria</taxon>
        <taxon>Hyphomicrobiales</taxon>
        <taxon>Rhizobiaceae</taxon>
        <taxon>Rhizobium/Agrobacterium group</taxon>
        <taxon>Agrobacterium</taxon>
    </lineage>
</organism>
<comment type="cofactor">
    <cofactor evidence="1">
        <name>heme b</name>
        <dbReference type="ChEBI" id="CHEBI:60344"/>
    </cofactor>
</comment>
<dbReference type="GO" id="GO:0020037">
    <property type="term" value="F:heme binding"/>
    <property type="evidence" value="ECO:0007669"/>
    <property type="project" value="TreeGrafter"/>
</dbReference>
<dbReference type="InterPro" id="IPR011577">
    <property type="entry name" value="Cyt_b561_bac/Ni-Hgenase"/>
</dbReference>
<comment type="similarity">
    <text evidence="12">Belongs to the cytochrome b561 family.</text>
</comment>
<dbReference type="PANTHER" id="PTHR30529">
    <property type="entry name" value="CYTOCHROME B561"/>
    <property type="match status" value="1"/>
</dbReference>
<feature type="transmembrane region" description="Helical" evidence="13">
    <location>
        <begin position="143"/>
        <end position="166"/>
    </location>
</feature>
<keyword evidence="8" id="KW-0249">Electron transport</keyword>
<keyword evidence="3" id="KW-0813">Transport</keyword>
<dbReference type="SUPFAM" id="SSF81342">
    <property type="entry name" value="Transmembrane di-heme cytochromes"/>
    <property type="match status" value="1"/>
</dbReference>
<comment type="caution">
    <text evidence="15">The sequence shown here is derived from an EMBL/GenBank/DDBJ whole genome shotgun (WGS) entry which is preliminary data.</text>
</comment>
<feature type="transmembrane region" description="Helical" evidence="13">
    <location>
        <begin position="85"/>
        <end position="110"/>
    </location>
</feature>
<gene>
    <name evidence="15" type="ORF">ATO67_20380</name>
</gene>
<dbReference type="EMBL" id="LNUW01000007">
    <property type="protein sequence ID" value="KXG87355.1"/>
    <property type="molecule type" value="Genomic_DNA"/>
</dbReference>
<keyword evidence="10" id="KW-0408">Iron</keyword>
<accession>A0A135P7F2</accession>
<evidence type="ECO:0000259" key="14">
    <source>
        <dbReference type="Pfam" id="PF01292"/>
    </source>
</evidence>
<name>A0A135P7F2_9HYPH</name>
<evidence type="ECO:0000256" key="13">
    <source>
        <dbReference type="SAM" id="Phobius"/>
    </source>
</evidence>
<dbReference type="GO" id="GO:0009055">
    <property type="term" value="F:electron transfer activity"/>
    <property type="evidence" value="ECO:0007669"/>
    <property type="project" value="InterPro"/>
</dbReference>
<evidence type="ECO:0000256" key="9">
    <source>
        <dbReference type="ARBA" id="ARBA00022989"/>
    </source>
</evidence>
<proteinExistence type="inferred from homology"/>
<feature type="transmembrane region" description="Helical" evidence="13">
    <location>
        <begin position="54"/>
        <end position="73"/>
    </location>
</feature>
<evidence type="ECO:0000256" key="1">
    <source>
        <dbReference type="ARBA" id="ARBA00001970"/>
    </source>
</evidence>
<evidence type="ECO:0000313" key="16">
    <source>
        <dbReference type="Proteomes" id="UP000070498"/>
    </source>
</evidence>
<dbReference type="RefSeq" id="WP_067653371.1">
    <property type="nucleotide sequence ID" value="NZ_KQ961036.1"/>
</dbReference>
<evidence type="ECO:0000256" key="5">
    <source>
        <dbReference type="ARBA" id="ARBA00022617"/>
    </source>
</evidence>
<dbReference type="InterPro" id="IPR016174">
    <property type="entry name" value="Di-haem_cyt_TM"/>
</dbReference>
<reference evidence="15 16" key="1">
    <citation type="submission" date="2015-11" db="EMBL/GenBank/DDBJ databases">
        <title>Draft genome sequence of Agrobacterium sp. R89-1.</title>
        <authorList>
            <person name="Zahradnik J."/>
            <person name="Kyslikova E."/>
            <person name="Palyzova A."/>
            <person name="Kyslik P."/>
        </authorList>
    </citation>
    <scope>NUCLEOTIDE SEQUENCE [LARGE SCALE GENOMIC DNA]</scope>
    <source>
        <strain evidence="15 16">R89-1</strain>
    </source>
</reference>
<keyword evidence="5" id="KW-0349">Heme</keyword>